<dbReference type="OrthoDB" id="2748701at2759"/>
<proteinExistence type="predicted"/>
<dbReference type="HOGENOM" id="CLU_396449_0_0_1"/>
<sequence>MGAEPPVHHLFLSFLPDLQCDAPLRNWRKWTDYARTEAGRIRQFTEDTHTWLIAKTDWNRRFILHVSRLFVLAGPSLRTLTVLQAREVRLPLVRYHFPVLRELMLLGDDCLFVRMPPPGIHLPCENDPSDFEFYGVPLPSADGPNGAPFPSLGLLHIVFMFPKLHPWEQTLRQWAILTPAITHIHISQGNTEVLKILCDMFGLGTIALRPDGQRIDLKLMESWHRSFVRMSRNAGMGGPMAPQVLALKEEIEEASMKPEWKGRALADLRIALQPARSYREKYWPSRLQRDWEDRMRGGSGGWRECEEEDADLGVARALPTLGGRLLDMLAHPIDKLHGDIWYAILKYACTDGGQTAAALALTSSTMRTASAPHRFHSLKLTSLAQIGRLLLSVDRIERSRRPSHTARTDDGHSVLNAQHLLLSFFPENCESLVMEDEQAWETAKGAWDRQFVYLASRLFHLVAPTLQSLAMLQHPDIALPQLNIAFPVLWEVSLPADDAVLIRPEPQWTNEPRHAERGDCNTRRAPCFPSLTHLHVLYEGSKQVSNIIPGALEGTPMKAFQHTRVTVEARTILLHSSLRKVIIQPLVLQPVSGYEHLEEVSIQSQAPRGRGDAKIVVLQGRWYRDGYWRDQLRWEWEDRLVDRPGCWGEREEDKGEWMHECKKRAEVTTQKTKMKKLTMGRDKDLIKLDGHELAS</sequence>
<gene>
    <name evidence="1" type="ORF">BN946_scf184994.g33</name>
</gene>
<dbReference type="OMA" id="RKWTDYA"/>
<evidence type="ECO:0000313" key="1">
    <source>
        <dbReference type="EMBL" id="CDO72780.1"/>
    </source>
</evidence>
<name>A0A060SEJ3_PYCCI</name>
<evidence type="ECO:0000313" key="2">
    <source>
        <dbReference type="Proteomes" id="UP000029665"/>
    </source>
</evidence>
<comment type="caution">
    <text evidence="1">The sequence shown here is derived from an EMBL/GenBank/DDBJ whole genome shotgun (WGS) entry which is preliminary data.</text>
</comment>
<dbReference type="EMBL" id="CCBP010000117">
    <property type="protein sequence ID" value="CDO72780.1"/>
    <property type="molecule type" value="Genomic_DNA"/>
</dbReference>
<protein>
    <submittedName>
        <fullName evidence="1">Uncharacterized protein</fullName>
    </submittedName>
</protein>
<reference evidence="1" key="1">
    <citation type="submission" date="2014-01" db="EMBL/GenBank/DDBJ databases">
        <title>The genome of the white-rot fungus Pycnoporus cinnabarinus: a basidiomycete model with a versatile arsenal for lignocellulosic biomass breakdown.</title>
        <authorList>
            <person name="Levasseur A."/>
            <person name="Lomascolo A."/>
            <person name="Ruiz-Duenas F.J."/>
            <person name="Uzan E."/>
            <person name="Piumi F."/>
            <person name="Kues U."/>
            <person name="Ram A.F.J."/>
            <person name="Murat C."/>
            <person name="Haon M."/>
            <person name="Benoit I."/>
            <person name="Arfi Y."/>
            <person name="Chevret D."/>
            <person name="Drula E."/>
            <person name="Kwon M.J."/>
            <person name="Gouret P."/>
            <person name="Lesage-Meessen L."/>
            <person name="Lombard V."/>
            <person name="Mariette J."/>
            <person name="Noirot C."/>
            <person name="Park J."/>
            <person name="Patyshakuliyeva A."/>
            <person name="Wieneger R.A.B."/>
            <person name="Wosten H.A.B."/>
            <person name="Martin F."/>
            <person name="Coutinho P.M."/>
            <person name="de Vries R."/>
            <person name="Martinez A.T."/>
            <person name="Klopp C."/>
            <person name="Pontarotti P."/>
            <person name="Henrissat B."/>
            <person name="Record E."/>
        </authorList>
    </citation>
    <scope>NUCLEOTIDE SEQUENCE [LARGE SCALE GENOMIC DNA]</scope>
    <source>
        <strain evidence="1">BRFM137</strain>
    </source>
</reference>
<dbReference type="Proteomes" id="UP000029665">
    <property type="component" value="Unassembled WGS sequence"/>
</dbReference>
<dbReference type="STRING" id="5643.A0A060SEJ3"/>
<organism evidence="1 2">
    <name type="scientific">Pycnoporus cinnabarinus</name>
    <name type="common">Cinnabar-red polypore</name>
    <name type="synonym">Trametes cinnabarina</name>
    <dbReference type="NCBI Taxonomy" id="5643"/>
    <lineage>
        <taxon>Eukaryota</taxon>
        <taxon>Fungi</taxon>
        <taxon>Dikarya</taxon>
        <taxon>Basidiomycota</taxon>
        <taxon>Agaricomycotina</taxon>
        <taxon>Agaricomycetes</taxon>
        <taxon>Polyporales</taxon>
        <taxon>Polyporaceae</taxon>
        <taxon>Trametes</taxon>
    </lineage>
</organism>
<dbReference type="AlphaFoldDB" id="A0A060SEJ3"/>
<accession>A0A060SEJ3</accession>
<keyword evidence="2" id="KW-1185">Reference proteome</keyword>